<evidence type="ECO:0000313" key="3">
    <source>
        <dbReference type="Proteomes" id="UP001177003"/>
    </source>
</evidence>
<reference evidence="2" key="1">
    <citation type="submission" date="2023-04" db="EMBL/GenBank/DDBJ databases">
        <authorList>
            <person name="Vijverberg K."/>
            <person name="Xiong W."/>
            <person name="Schranz E."/>
        </authorList>
    </citation>
    <scope>NUCLEOTIDE SEQUENCE</scope>
</reference>
<accession>A0AA35ZK32</accession>
<name>A0AA35ZK32_LACSI</name>
<dbReference type="Proteomes" id="UP001177003">
    <property type="component" value="Chromosome 7"/>
</dbReference>
<feature type="domain" description="Endonuclease/exonuclease/phosphatase" evidence="1">
    <location>
        <begin position="84"/>
        <end position="206"/>
    </location>
</feature>
<dbReference type="InterPro" id="IPR005135">
    <property type="entry name" value="Endo/exonuclease/phosphatase"/>
</dbReference>
<dbReference type="Gene3D" id="3.60.10.10">
    <property type="entry name" value="Endonuclease/exonuclease/phosphatase"/>
    <property type="match status" value="1"/>
</dbReference>
<keyword evidence="3" id="KW-1185">Reference proteome</keyword>
<proteinExistence type="predicted"/>
<evidence type="ECO:0000259" key="1">
    <source>
        <dbReference type="Pfam" id="PF03372"/>
    </source>
</evidence>
<dbReference type="GO" id="GO:0003824">
    <property type="term" value="F:catalytic activity"/>
    <property type="evidence" value="ECO:0007669"/>
    <property type="project" value="InterPro"/>
</dbReference>
<organism evidence="2 3">
    <name type="scientific">Lactuca saligna</name>
    <name type="common">Willowleaf lettuce</name>
    <dbReference type="NCBI Taxonomy" id="75948"/>
    <lineage>
        <taxon>Eukaryota</taxon>
        <taxon>Viridiplantae</taxon>
        <taxon>Streptophyta</taxon>
        <taxon>Embryophyta</taxon>
        <taxon>Tracheophyta</taxon>
        <taxon>Spermatophyta</taxon>
        <taxon>Magnoliopsida</taxon>
        <taxon>eudicotyledons</taxon>
        <taxon>Gunneridae</taxon>
        <taxon>Pentapetalae</taxon>
        <taxon>asterids</taxon>
        <taxon>campanulids</taxon>
        <taxon>Asterales</taxon>
        <taxon>Asteraceae</taxon>
        <taxon>Cichorioideae</taxon>
        <taxon>Cichorieae</taxon>
        <taxon>Lactucinae</taxon>
        <taxon>Lactuca</taxon>
    </lineage>
</organism>
<gene>
    <name evidence="2" type="ORF">LSALG_LOCUS32140</name>
</gene>
<sequence>MNPTSSDPQTLGPKTTVTFPTSLPQSECFDPFPYFKSTPPPVCQQSTNNGQLNDLVVESTEIEATAVVGSLIRFKIDPNNRILAEILGVSETQLLDVEIIDARACWGSTNFGVNRTNSYGRSGGLLSLWDNKMFTSTEVISSCNYLINIGTWEGIPRPLMFANINGPQPVREKALLWEELKGIIQAIDGVWIMMGDFNAVRRSEERFNSILMLSYN</sequence>
<protein>
    <recommendedName>
        <fullName evidence="1">Endonuclease/exonuclease/phosphatase domain-containing protein</fullName>
    </recommendedName>
</protein>
<dbReference type="SUPFAM" id="SSF56219">
    <property type="entry name" value="DNase I-like"/>
    <property type="match status" value="1"/>
</dbReference>
<evidence type="ECO:0000313" key="2">
    <source>
        <dbReference type="EMBL" id="CAI9293107.1"/>
    </source>
</evidence>
<dbReference type="InterPro" id="IPR036691">
    <property type="entry name" value="Endo/exonu/phosph_ase_sf"/>
</dbReference>
<dbReference type="Pfam" id="PF03372">
    <property type="entry name" value="Exo_endo_phos"/>
    <property type="match status" value="1"/>
</dbReference>
<dbReference type="AlphaFoldDB" id="A0AA35ZK32"/>
<dbReference type="EMBL" id="OX465083">
    <property type="protein sequence ID" value="CAI9293107.1"/>
    <property type="molecule type" value="Genomic_DNA"/>
</dbReference>